<sequence length="81" mass="9370">MTNRATILQLIAAVITICLMAVLHDWLGWYLHRLDPKFLQGLAVGICLTIVIVLMALWYDHRKSVALTQREQQRTRNIIDL</sequence>
<accession>A0ACC6SUL2</accession>
<organism evidence="1 2">
    <name type="scientific">Mesorhizobium australicum</name>
    <dbReference type="NCBI Taxonomy" id="536018"/>
    <lineage>
        <taxon>Bacteria</taxon>
        <taxon>Pseudomonadati</taxon>
        <taxon>Pseudomonadota</taxon>
        <taxon>Alphaproteobacteria</taxon>
        <taxon>Hyphomicrobiales</taxon>
        <taxon>Phyllobacteriaceae</taxon>
        <taxon>Mesorhizobium</taxon>
    </lineage>
</organism>
<comment type="caution">
    <text evidence="1">The sequence shown here is derived from an EMBL/GenBank/DDBJ whole genome shotgun (WGS) entry which is preliminary data.</text>
</comment>
<keyword evidence="2" id="KW-1185">Reference proteome</keyword>
<protein>
    <submittedName>
        <fullName evidence="1">Uncharacterized protein</fullName>
    </submittedName>
</protein>
<evidence type="ECO:0000313" key="1">
    <source>
        <dbReference type="EMBL" id="MER9283369.1"/>
    </source>
</evidence>
<gene>
    <name evidence="1" type="ORF">NKI81_05265</name>
</gene>
<name>A0ACC6SUL2_9HYPH</name>
<reference evidence="1 2" key="1">
    <citation type="journal article" date="2024" name="Proc. Natl. Acad. Sci. U.S.A.">
        <title>The evolutionary genomics of adaptation to stress in wild rhizobium bacteria.</title>
        <authorList>
            <person name="Kehlet-Delgado H."/>
            <person name="Montoya A.P."/>
            <person name="Jensen K.T."/>
            <person name="Wendlandt C.E."/>
            <person name="Dexheimer C."/>
            <person name="Roberts M."/>
            <person name="Torres Martinez L."/>
            <person name="Friesen M.L."/>
            <person name="Griffitts J.S."/>
            <person name="Porter S.S."/>
        </authorList>
    </citation>
    <scope>NUCLEOTIDE SEQUENCE [LARGE SCALE GENOMIC DNA]</scope>
    <source>
        <strain evidence="1 2">M0468</strain>
    </source>
</reference>
<dbReference type="EMBL" id="JAMYRI010000002">
    <property type="protein sequence ID" value="MER9283369.1"/>
    <property type="molecule type" value="Genomic_DNA"/>
</dbReference>
<dbReference type="Proteomes" id="UP001480082">
    <property type="component" value="Unassembled WGS sequence"/>
</dbReference>
<proteinExistence type="predicted"/>
<evidence type="ECO:0000313" key="2">
    <source>
        <dbReference type="Proteomes" id="UP001480082"/>
    </source>
</evidence>